<gene>
    <name evidence="1" type="ORF">PLXY2_LOCUS5408</name>
</gene>
<sequence length="211" mass="23961">MWCYEPERAQWSLRCAHSGAVGGPAPRSCHKMALHPGRGVLYTLGRYLDNAMRVPENMKHTAARSCHKMALHPSRGTLYTLGRYLDNAMRVPENMKSDLYSYSIESNTWQLVCEDTAAVGGPRLVFDHQMCIDADSNTIYVFGGRVLPSNTDEAACPQYSGLYAYYIDTDTWELLLDEQDSRGSLRPRVGHSMLFHPVRVPYCPQYWGLYK</sequence>
<reference evidence="1" key="1">
    <citation type="submission" date="2020-11" db="EMBL/GenBank/DDBJ databases">
        <authorList>
            <person name="Whiteford S."/>
        </authorList>
    </citation>
    <scope>NUCLEOTIDE SEQUENCE</scope>
</reference>
<proteinExistence type="predicted"/>
<dbReference type="InterPro" id="IPR052456">
    <property type="entry name" value="CTLH_complex_component"/>
</dbReference>
<dbReference type="GO" id="GO:0005737">
    <property type="term" value="C:cytoplasm"/>
    <property type="evidence" value="ECO:0007669"/>
    <property type="project" value="TreeGrafter"/>
</dbReference>
<protein>
    <submittedName>
        <fullName evidence="1">(diamondback moth) hypothetical protein</fullName>
    </submittedName>
</protein>
<dbReference type="SUPFAM" id="SSF117281">
    <property type="entry name" value="Kelch motif"/>
    <property type="match status" value="1"/>
</dbReference>
<dbReference type="EMBL" id="CAJHNJ030000016">
    <property type="protein sequence ID" value="CAG9114454.1"/>
    <property type="molecule type" value="Genomic_DNA"/>
</dbReference>
<name>A0A8S4EGA3_PLUXY</name>
<dbReference type="PANTHER" id="PTHR15526">
    <property type="entry name" value="MUSKELIN"/>
    <property type="match status" value="1"/>
</dbReference>
<dbReference type="PANTHER" id="PTHR15526:SF5">
    <property type="entry name" value="MUSKELIN"/>
    <property type="match status" value="1"/>
</dbReference>
<accession>A0A8S4EGA3</accession>
<evidence type="ECO:0000313" key="2">
    <source>
        <dbReference type="Proteomes" id="UP000653454"/>
    </source>
</evidence>
<dbReference type="Proteomes" id="UP000653454">
    <property type="component" value="Unassembled WGS sequence"/>
</dbReference>
<organism evidence="1 2">
    <name type="scientific">Plutella xylostella</name>
    <name type="common">Diamondback moth</name>
    <name type="synonym">Plutella maculipennis</name>
    <dbReference type="NCBI Taxonomy" id="51655"/>
    <lineage>
        <taxon>Eukaryota</taxon>
        <taxon>Metazoa</taxon>
        <taxon>Ecdysozoa</taxon>
        <taxon>Arthropoda</taxon>
        <taxon>Hexapoda</taxon>
        <taxon>Insecta</taxon>
        <taxon>Pterygota</taxon>
        <taxon>Neoptera</taxon>
        <taxon>Endopterygota</taxon>
        <taxon>Lepidoptera</taxon>
        <taxon>Glossata</taxon>
        <taxon>Ditrysia</taxon>
        <taxon>Yponomeutoidea</taxon>
        <taxon>Plutellidae</taxon>
        <taxon>Plutella</taxon>
    </lineage>
</organism>
<dbReference type="Gene3D" id="2.120.10.80">
    <property type="entry name" value="Kelch-type beta propeller"/>
    <property type="match status" value="1"/>
</dbReference>
<dbReference type="AlphaFoldDB" id="A0A8S4EGA3"/>
<evidence type="ECO:0000313" key="1">
    <source>
        <dbReference type="EMBL" id="CAG9114454.1"/>
    </source>
</evidence>
<comment type="caution">
    <text evidence="1">The sequence shown here is derived from an EMBL/GenBank/DDBJ whole genome shotgun (WGS) entry which is preliminary data.</text>
</comment>
<keyword evidence="2" id="KW-1185">Reference proteome</keyword>
<dbReference type="InterPro" id="IPR015915">
    <property type="entry name" value="Kelch-typ_b-propeller"/>
</dbReference>